<keyword evidence="2" id="KW-1185">Reference proteome</keyword>
<accession>A0A1J7J592</accession>
<dbReference type="AlphaFoldDB" id="A0A1J7J592"/>
<evidence type="ECO:0000313" key="1">
    <source>
        <dbReference type="EMBL" id="OIW24316.1"/>
    </source>
</evidence>
<evidence type="ECO:0000313" key="2">
    <source>
        <dbReference type="Proteomes" id="UP000182658"/>
    </source>
</evidence>
<proteinExistence type="predicted"/>
<sequence length="94" mass="10209">MSARTMRPGGDGGAVRRLHCSVFIDALDKSLTVSVPQRRQFDSPEPSSLFDLYVIDTSQATTITEPDVVRSANEVSHGFDRVLKFLSKVIAAAA</sequence>
<dbReference type="Proteomes" id="UP000182658">
    <property type="component" value="Unassembled WGS sequence"/>
</dbReference>
<reference evidence="1 2" key="1">
    <citation type="submission" date="2016-10" db="EMBL/GenBank/DDBJ databases">
        <title>Draft genome sequence of Coniochaeta ligniaria NRRL30616, a lignocellulolytic fungus for bioabatement of inhibitors in plant biomass hydrolysates.</title>
        <authorList>
            <consortium name="DOE Joint Genome Institute"/>
            <person name="Jimenez D.J."/>
            <person name="Hector R.E."/>
            <person name="Riley R."/>
            <person name="Sun H."/>
            <person name="Grigoriev I.V."/>
            <person name="Van Elsas J.D."/>
            <person name="Nichols N.N."/>
        </authorList>
    </citation>
    <scope>NUCLEOTIDE SEQUENCE [LARGE SCALE GENOMIC DNA]</scope>
    <source>
        <strain evidence="1 2">NRRL 30616</strain>
    </source>
</reference>
<dbReference type="InParanoid" id="A0A1J7J592"/>
<organism evidence="1 2">
    <name type="scientific">Coniochaeta ligniaria NRRL 30616</name>
    <dbReference type="NCBI Taxonomy" id="1408157"/>
    <lineage>
        <taxon>Eukaryota</taxon>
        <taxon>Fungi</taxon>
        <taxon>Dikarya</taxon>
        <taxon>Ascomycota</taxon>
        <taxon>Pezizomycotina</taxon>
        <taxon>Sordariomycetes</taxon>
        <taxon>Sordariomycetidae</taxon>
        <taxon>Coniochaetales</taxon>
        <taxon>Coniochaetaceae</taxon>
        <taxon>Coniochaeta</taxon>
    </lineage>
</organism>
<dbReference type="OrthoDB" id="5345625at2759"/>
<gene>
    <name evidence="1" type="ORF">CONLIGDRAFT_108571</name>
</gene>
<dbReference type="EMBL" id="KV875104">
    <property type="protein sequence ID" value="OIW24316.1"/>
    <property type="molecule type" value="Genomic_DNA"/>
</dbReference>
<protein>
    <submittedName>
        <fullName evidence="1">Uncharacterized protein</fullName>
    </submittedName>
</protein>
<name>A0A1J7J592_9PEZI</name>